<dbReference type="InterPro" id="IPR018392">
    <property type="entry name" value="LysM"/>
</dbReference>
<reference evidence="3 4" key="2">
    <citation type="journal article" date="2010" name="Stand. Genomic Sci.">
        <title>Complete genome sequence of Nakamurella multipartita type strain (Y-104).</title>
        <authorList>
            <person name="Tice H."/>
            <person name="Mayilraj S."/>
            <person name="Sims D."/>
            <person name="Lapidus A."/>
            <person name="Nolan M."/>
            <person name="Lucas S."/>
            <person name="Glavina Del Rio T."/>
            <person name="Copeland A."/>
            <person name="Cheng J.F."/>
            <person name="Meincke L."/>
            <person name="Bruce D."/>
            <person name="Goodwin L."/>
            <person name="Pitluck S."/>
            <person name="Ivanova N."/>
            <person name="Mavromatis K."/>
            <person name="Ovchinnikova G."/>
            <person name="Pati A."/>
            <person name="Chen A."/>
            <person name="Palaniappan K."/>
            <person name="Land M."/>
            <person name="Hauser L."/>
            <person name="Chang Y.J."/>
            <person name="Jeffries C.D."/>
            <person name="Detter J.C."/>
            <person name="Brettin T."/>
            <person name="Rohde M."/>
            <person name="Goker M."/>
            <person name="Bristow J."/>
            <person name="Eisen J.A."/>
            <person name="Markowitz V."/>
            <person name="Hugenholtz P."/>
            <person name="Kyrpides N.C."/>
            <person name="Klenk H.P."/>
            <person name="Chen F."/>
        </authorList>
    </citation>
    <scope>NUCLEOTIDE SEQUENCE [LARGE SCALE GENOMIC DNA]</scope>
    <source>
        <strain evidence="4">ATCC 700099 / DSM 44233 / CIP 104796 / JCM 9543 / NBRC 105858 / Y-104</strain>
    </source>
</reference>
<feature type="region of interest" description="Disordered" evidence="1">
    <location>
        <begin position="1"/>
        <end position="30"/>
    </location>
</feature>
<keyword evidence="4" id="KW-1185">Reference proteome</keyword>
<dbReference type="HOGENOM" id="CLU_075813_1_0_11"/>
<dbReference type="KEGG" id="nml:Namu_1905"/>
<sequence>MTGSSLSGAGGKPTAPSPTGDSAPQKVEKAKLTMYESSPATGGRKLDAEIGTIEFQFNPKELTIAKKAKWESKSTNGAKAAPPPEFKGPEPGQLSLEMFFDATAKHDGSVVEAVDKLFSCCTPTDKTHANNKPMPPLVVFQWGAIKSFPAYVTQVSAKYTLFTPEGTPIRALCTVTLQEMPQQKGKQNPTSGSIAARSIHRVVTGDTLASIAYREYGDPTLWRPLAHFNRVDDPARLPLGSVLMLPSASELLDPVT</sequence>
<evidence type="ECO:0000313" key="4">
    <source>
        <dbReference type="Proteomes" id="UP000002218"/>
    </source>
</evidence>
<dbReference type="RefSeq" id="WP_015747195.1">
    <property type="nucleotide sequence ID" value="NC_013235.1"/>
</dbReference>
<name>C8XH88_NAKMY</name>
<gene>
    <name evidence="3" type="ordered locus">Namu_1905</name>
</gene>
<dbReference type="InParanoid" id="C8XH88"/>
<dbReference type="Proteomes" id="UP000002218">
    <property type="component" value="Chromosome"/>
</dbReference>
<dbReference type="OrthoDB" id="9815939at2"/>
<dbReference type="EMBL" id="CP001737">
    <property type="protein sequence ID" value="ACV78294.1"/>
    <property type="molecule type" value="Genomic_DNA"/>
</dbReference>
<dbReference type="PROSITE" id="PS51782">
    <property type="entry name" value="LYSM"/>
    <property type="match status" value="1"/>
</dbReference>
<accession>C8XH88</accession>
<evidence type="ECO:0000256" key="1">
    <source>
        <dbReference type="SAM" id="MobiDB-lite"/>
    </source>
</evidence>
<dbReference type="CDD" id="cd00118">
    <property type="entry name" value="LysM"/>
    <property type="match status" value="1"/>
</dbReference>
<dbReference type="STRING" id="479431.Namu_1905"/>
<protein>
    <recommendedName>
        <fullName evidence="2">LysM domain-containing protein</fullName>
    </recommendedName>
</protein>
<organism evidence="3 4">
    <name type="scientific">Nakamurella multipartita (strain ATCC 700099 / DSM 44233 / CIP 104796 / JCM 9543 / NBRC 105858 / Y-104)</name>
    <name type="common">Microsphaera multipartita</name>
    <dbReference type="NCBI Taxonomy" id="479431"/>
    <lineage>
        <taxon>Bacteria</taxon>
        <taxon>Bacillati</taxon>
        <taxon>Actinomycetota</taxon>
        <taxon>Actinomycetes</taxon>
        <taxon>Nakamurellales</taxon>
        <taxon>Nakamurellaceae</taxon>
        <taxon>Nakamurella</taxon>
    </lineage>
</organism>
<dbReference type="Pfam" id="PF19266">
    <property type="entry name" value="CIS_tube"/>
    <property type="match status" value="1"/>
</dbReference>
<evidence type="ECO:0000259" key="2">
    <source>
        <dbReference type="PROSITE" id="PS51782"/>
    </source>
</evidence>
<reference evidence="4" key="1">
    <citation type="submission" date="2009-09" db="EMBL/GenBank/DDBJ databases">
        <title>The complete genome of Nakamurella multipartita DSM 44233.</title>
        <authorList>
            <consortium name="US DOE Joint Genome Institute (JGI-PGF)"/>
            <person name="Lucas S."/>
            <person name="Copeland A."/>
            <person name="Lapidus A."/>
            <person name="Glavina del Rio T."/>
            <person name="Dalin E."/>
            <person name="Tice H."/>
            <person name="Bruce D."/>
            <person name="Goodwin L."/>
            <person name="Pitluck S."/>
            <person name="Kyrpides N."/>
            <person name="Mavromatis K."/>
            <person name="Ivanova N."/>
            <person name="Ovchinnikova G."/>
            <person name="Sims D."/>
            <person name="Meincke L."/>
            <person name="Brettin T."/>
            <person name="Detter J.C."/>
            <person name="Han C."/>
            <person name="Larimer F."/>
            <person name="Land M."/>
            <person name="Hauser L."/>
            <person name="Markowitz V."/>
            <person name="Cheng J.-F."/>
            <person name="Hugenholtz P."/>
            <person name="Woyke T."/>
            <person name="Wu D."/>
            <person name="Klenk H.-P."/>
            <person name="Eisen J.A."/>
        </authorList>
    </citation>
    <scope>NUCLEOTIDE SEQUENCE [LARGE SCALE GENOMIC DNA]</scope>
    <source>
        <strain evidence="4">ATCC 700099 / DSM 44233 / CIP 104796 / JCM 9543 / NBRC 105858 / Y-104</strain>
    </source>
</reference>
<dbReference type="Gene3D" id="3.10.350.10">
    <property type="entry name" value="LysM domain"/>
    <property type="match status" value="1"/>
</dbReference>
<evidence type="ECO:0000313" key="3">
    <source>
        <dbReference type="EMBL" id="ACV78294.1"/>
    </source>
</evidence>
<feature type="domain" description="LysM" evidence="2">
    <location>
        <begin position="198"/>
        <end position="245"/>
    </location>
</feature>
<dbReference type="AlphaFoldDB" id="C8XH88"/>
<dbReference type="InterPro" id="IPR036779">
    <property type="entry name" value="LysM_dom_sf"/>
</dbReference>
<dbReference type="eggNOG" id="COG1652">
    <property type="taxonomic scope" value="Bacteria"/>
</dbReference>
<proteinExistence type="predicted"/>
<dbReference type="InterPro" id="IPR045361">
    <property type="entry name" value="CIS_tube_prot_N"/>
</dbReference>